<feature type="region of interest" description="Disordered" evidence="1">
    <location>
        <begin position="1"/>
        <end position="24"/>
    </location>
</feature>
<evidence type="ECO:0000313" key="3">
    <source>
        <dbReference type="EMBL" id="KYH27884.1"/>
    </source>
</evidence>
<proteinExistence type="predicted"/>
<feature type="region of interest" description="Disordered" evidence="1">
    <location>
        <begin position="124"/>
        <end position="148"/>
    </location>
</feature>
<feature type="transmembrane region" description="Helical" evidence="2">
    <location>
        <begin position="31"/>
        <end position="51"/>
    </location>
</feature>
<comment type="caution">
    <text evidence="3">The sequence shown here is derived from an EMBL/GenBank/DDBJ whole genome shotgun (WGS) entry which is preliminary data.</text>
</comment>
<dbReference type="OrthoDB" id="206264at2157"/>
<keyword evidence="2" id="KW-0472">Membrane</keyword>
<dbReference type="RefSeq" id="WP_066379195.1">
    <property type="nucleotide sequence ID" value="NZ_LTAZ01000001.1"/>
</dbReference>
<gene>
    <name evidence="3" type="ORF">HAPAU_05590</name>
</gene>
<evidence type="ECO:0000256" key="1">
    <source>
        <dbReference type="SAM" id="MobiDB-lite"/>
    </source>
</evidence>
<dbReference type="EMBL" id="LTAZ01000001">
    <property type="protein sequence ID" value="KYH27884.1"/>
    <property type="molecule type" value="Genomic_DNA"/>
</dbReference>
<keyword evidence="2" id="KW-1133">Transmembrane helix</keyword>
<dbReference type="Proteomes" id="UP000075321">
    <property type="component" value="Unassembled WGS sequence"/>
</dbReference>
<protein>
    <submittedName>
        <fullName evidence="3">Uncharacterized protein</fullName>
    </submittedName>
</protein>
<dbReference type="AlphaFoldDB" id="A0A151AJT8"/>
<keyword evidence="4" id="KW-1185">Reference proteome</keyword>
<feature type="transmembrane region" description="Helical" evidence="2">
    <location>
        <begin position="85"/>
        <end position="114"/>
    </location>
</feature>
<evidence type="ECO:0000313" key="4">
    <source>
        <dbReference type="Proteomes" id="UP000075321"/>
    </source>
</evidence>
<accession>A0A151AJT8</accession>
<feature type="compositionally biased region" description="Basic and acidic residues" evidence="1">
    <location>
        <begin position="1"/>
        <end position="19"/>
    </location>
</feature>
<evidence type="ECO:0000256" key="2">
    <source>
        <dbReference type="SAM" id="Phobius"/>
    </source>
</evidence>
<sequence length="148" mass="15724">MSDDSTRSDRRADGSDHGDSGSGNRGLSDRAAFWISAVLALALAVGSVWLIGVRAIQFEALQRVRPTVEGGGVGTGWVQGNTEPILNWLITLIHLADVVMGVFILVMVFVHWIAFRRLAARMRPPDAPRRSGEAVATDGSGNAGGDAE</sequence>
<name>A0A151AJT8_9EURY</name>
<reference evidence="3 4" key="1">
    <citation type="submission" date="2016-02" db="EMBL/GenBank/DDBJ databases">
        <title>Genome sequence of Halalkalicoccus paucihalophilus DSM 24557.</title>
        <authorList>
            <person name="Poehlein A."/>
            <person name="Daniel R."/>
        </authorList>
    </citation>
    <scope>NUCLEOTIDE SEQUENCE [LARGE SCALE GENOMIC DNA]</scope>
    <source>
        <strain evidence="3 4">DSM 24557</strain>
    </source>
</reference>
<dbReference type="PATRIC" id="fig|1008153.3.peg.559"/>
<organism evidence="3 4">
    <name type="scientific">Halalkalicoccus paucihalophilus</name>
    <dbReference type="NCBI Taxonomy" id="1008153"/>
    <lineage>
        <taxon>Archaea</taxon>
        <taxon>Methanobacteriati</taxon>
        <taxon>Methanobacteriota</taxon>
        <taxon>Stenosarchaea group</taxon>
        <taxon>Halobacteria</taxon>
        <taxon>Halobacteriales</taxon>
        <taxon>Halococcaceae</taxon>
        <taxon>Halalkalicoccus</taxon>
    </lineage>
</organism>
<keyword evidence="2" id="KW-0812">Transmembrane</keyword>